<keyword evidence="2" id="KW-1185">Reference proteome</keyword>
<dbReference type="Proteomes" id="UP001291623">
    <property type="component" value="Unassembled WGS sequence"/>
</dbReference>
<gene>
    <name evidence="1" type="ORF">RND71_039310</name>
</gene>
<sequence>MRIRGTSGISDTLAYFRALKAQWKRNTCSHQLLQACQPVDDFLVFRTFGNGKDSTYSFHENDSAKSDRSDEENNVLQICILFQKTSSFPNTSVFVNAPLSAGEQLPRLNLMILLSLAQS</sequence>
<name>A0AAE1UXH3_9SOLA</name>
<protein>
    <submittedName>
        <fullName evidence="1">Uncharacterized protein</fullName>
    </submittedName>
</protein>
<accession>A0AAE1UXH3</accession>
<organism evidence="1 2">
    <name type="scientific">Anisodus tanguticus</name>
    <dbReference type="NCBI Taxonomy" id="243964"/>
    <lineage>
        <taxon>Eukaryota</taxon>
        <taxon>Viridiplantae</taxon>
        <taxon>Streptophyta</taxon>
        <taxon>Embryophyta</taxon>
        <taxon>Tracheophyta</taxon>
        <taxon>Spermatophyta</taxon>
        <taxon>Magnoliopsida</taxon>
        <taxon>eudicotyledons</taxon>
        <taxon>Gunneridae</taxon>
        <taxon>Pentapetalae</taxon>
        <taxon>asterids</taxon>
        <taxon>lamiids</taxon>
        <taxon>Solanales</taxon>
        <taxon>Solanaceae</taxon>
        <taxon>Solanoideae</taxon>
        <taxon>Hyoscyameae</taxon>
        <taxon>Anisodus</taxon>
    </lineage>
</organism>
<evidence type="ECO:0000313" key="2">
    <source>
        <dbReference type="Proteomes" id="UP001291623"/>
    </source>
</evidence>
<reference evidence="1" key="1">
    <citation type="submission" date="2023-12" db="EMBL/GenBank/DDBJ databases">
        <title>Genome assembly of Anisodus tanguticus.</title>
        <authorList>
            <person name="Wang Y.-J."/>
        </authorList>
    </citation>
    <scope>NUCLEOTIDE SEQUENCE</scope>
    <source>
        <strain evidence="1">KB-2021</strain>
        <tissue evidence="1">Leaf</tissue>
    </source>
</reference>
<dbReference type="AlphaFoldDB" id="A0AAE1UXH3"/>
<comment type="caution">
    <text evidence="1">The sequence shown here is derived from an EMBL/GenBank/DDBJ whole genome shotgun (WGS) entry which is preliminary data.</text>
</comment>
<dbReference type="EMBL" id="JAVYJV010000022">
    <property type="protein sequence ID" value="KAK4340809.1"/>
    <property type="molecule type" value="Genomic_DNA"/>
</dbReference>
<evidence type="ECO:0000313" key="1">
    <source>
        <dbReference type="EMBL" id="KAK4340809.1"/>
    </source>
</evidence>
<proteinExistence type="predicted"/>